<dbReference type="EMBL" id="JAAQQR010000003">
    <property type="protein sequence ID" value="NID04782.1"/>
    <property type="molecule type" value="Genomic_DNA"/>
</dbReference>
<reference evidence="2 3" key="1">
    <citation type="journal article" date="2011" name="Curr. Microbiol.">
        <title>Luteibacter jiangsuensis sp. nov.: a methamidophos-degrading bacterium isolated from a methamidophos-manufacturing factory.</title>
        <authorList>
            <person name="Wang L."/>
            <person name="Wang G.L."/>
            <person name="Li S.P."/>
            <person name="Jiang J.D."/>
        </authorList>
    </citation>
    <scope>NUCLEOTIDE SEQUENCE [LARGE SCALE GENOMIC DNA]</scope>
    <source>
        <strain evidence="2 3">CGMCC 1.10133</strain>
    </source>
</reference>
<accession>A0ABX0Q568</accession>
<dbReference type="RefSeq" id="WP_167124758.1">
    <property type="nucleotide sequence ID" value="NZ_JAAQQR010000003.1"/>
</dbReference>
<dbReference type="Pfam" id="PF11162">
    <property type="entry name" value="DUF2946"/>
    <property type="match status" value="1"/>
</dbReference>
<comment type="caution">
    <text evidence="2">The sequence shown here is derived from an EMBL/GenBank/DDBJ whole genome shotgun (WGS) entry which is preliminary data.</text>
</comment>
<keyword evidence="3" id="KW-1185">Reference proteome</keyword>
<evidence type="ECO:0000313" key="3">
    <source>
        <dbReference type="Proteomes" id="UP001429601"/>
    </source>
</evidence>
<evidence type="ECO:0000313" key="2">
    <source>
        <dbReference type="EMBL" id="NID04782.1"/>
    </source>
</evidence>
<organism evidence="2 3">
    <name type="scientific">Luteibacter jiangsuensis</name>
    <dbReference type="NCBI Taxonomy" id="637577"/>
    <lineage>
        <taxon>Bacteria</taxon>
        <taxon>Pseudomonadati</taxon>
        <taxon>Pseudomonadota</taxon>
        <taxon>Gammaproteobacteria</taxon>
        <taxon>Lysobacterales</taxon>
        <taxon>Rhodanobacteraceae</taxon>
        <taxon>Luteibacter</taxon>
    </lineage>
</organism>
<proteinExistence type="predicted"/>
<keyword evidence="1" id="KW-0732">Signal</keyword>
<feature type="signal peptide" evidence="1">
    <location>
        <begin position="1"/>
        <end position="18"/>
    </location>
</feature>
<sequence length="117" mass="11941">MALVATWLIVLAPTTSRALGTMAMHAHAHASAPMAGMHHHDMDHASMPEAPRNGGDCDAACGYCTLFAQQPAMAGGVFVGHALEPLKHMPGAAPAGRAAPSIPLIHAPARGPPSARV</sequence>
<dbReference type="Proteomes" id="UP001429601">
    <property type="component" value="Unassembled WGS sequence"/>
</dbReference>
<name>A0ABX0Q568_9GAMM</name>
<feature type="chain" id="PRO_5046010683" evidence="1">
    <location>
        <begin position="19"/>
        <end position="117"/>
    </location>
</feature>
<gene>
    <name evidence="2" type="ORF">HBF26_07780</name>
</gene>
<dbReference type="InterPro" id="IPR021333">
    <property type="entry name" value="DUF2946"/>
</dbReference>
<evidence type="ECO:0000256" key="1">
    <source>
        <dbReference type="SAM" id="SignalP"/>
    </source>
</evidence>
<protein>
    <submittedName>
        <fullName evidence="2">DUF2946 family protein</fullName>
    </submittedName>
</protein>